<evidence type="ECO:0000313" key="1">
    <source>
        <dbReference type="EMBL" id="KAA0714577.1"/>
    </source>
</evidence>
<name>A0A5A9P1M0_9TELE</name>
<accession>A0A5A9P1M0</accession>
<dbReference type="AlphaFoldDB" id="A0A5A9P1M0"/>
<dbReference type="Proteomes" id="UP000324632">
    <property type="component" value="Chromosome 11"/>
</dbReference>
<comment type="caution">
    <text evidence="1">The sequence shown here is derived from an EMBL/GenBank/DDBJ whole genome shotgun (WGS) entry which is preliminary data.</text>
</comment>
<reference evidence="1 2" key="1">
    <citation type="journal article" date="2019" name="Mol. Ecol. Resour.">
        <title>Chromosome-level genome assembly of Triplophysa tibetana, a fish adapted to the harsh high-altitude environment of the Tibetan Plateau.</title>
        <authorList>
            <person name="Yang X."/>
            <person name="Liu H."/>
            <person name="Ma Z."/>
            <person name="Zou Y."/>
            <person name="Zou M."/>
            <person name="Mao Y."/>
            <person name="Li X."/>
            <person name="Wang H."/>
            <person name="Chen T."/>
            <person name="Wang W."/>
            <person name="Yang R."/>
        </authorList>
    </citation>
    <scope>NUCLEOTIDE SEQUENCE [LARGE SCALE GENOMIC DNA]</scope>
    <source>
        <strain evidence="1">TTIB1903HZAU</strain>
        <tissue evidence="1">Muscle</tissue>
    </source>
</reference>
<gene>
    <name evidence="1" type="ORF">E1301_Tti018617</name>
</gene>
<evidence type="ECO:0000313" key="2">
    <source>
        <dbReference type="Proteomes" id="UP000324632"/>
    </source>
</evidence>
<proteinExistence type="predicted"/>
<dbReference type="EMBL" id="SOYY01000011">
    <property type="protein sequence ID" value="KAA0714577.1"/>
    <property type="molecule type" value="Genomic_DNA"/>
</dbReference>
<protein>
    <submittedName>
        <fullName evidence="1">Uncharacterized protein</fullName>
    </submittedName>
</protein>
<sequence length="177" mass="19560">MRASKQADSQSYSVLVVYFSMAMTPCESADTLTVSSFYRACTEPQSEPGTTHVPPLPMVASPASARTGPVKTGGRVFVLDHKRWTTPMKEAIDNLLTEHHGKKDMLKLVDQEYAAMVHNSSTDPNSMLHPTTKLHIAQYVKHLAKLLNTSSSLNTSPEKLLQTLRSVALSDRGERDY</sequence>
<organism evidence="1 2">
    <name type="scientific">Triplophysa tibetana</name>
    <dbReference type="NCBI Taxonomy" id="1572043"/>
    <lineage>
        <taxon>Eukaryota</taxon>
        <taxon>Metazoa</taxon>
        <taxon>Chordata</taxon>
        <taxon>Craniata</taxon>
        <taxon>Vertebrata</taxon>
        <taxon>Euteleostomi</taxon>
        <taxon>Actinopterygii</taxon>
        <taxon>Neopterygii</taxon>
        <taxon>Teleostei</taxon>
        <taxon>Ostariophysi</taxon>
        <taxon>Cypriniformes</taxon>
        <taxon>Nemacheilidae</taxon>
        <taxon>Triplophysa</taxon>
    </lineage>
</organism>
<keyword evidence="2" id="KW-1185">Reference proteome</keyword>